<dbReference type="GeneID" id="30181430"/>
<dbReference type="GO" id="GO:0005509">
    <property type="term" value="F:calcium ion binding"/>
    <property type="evidence" value="ECO:0007669"/>
    <property type="project" value="TreeGrafter"/>
</dbReference>
<dbReference type="SUPFAM" id="SSF63829">
    <property type="entry name" value="Calcium-dependent phosphotriesterase"/>
    <property type="match status" value="1"/>
</dbReference>
<dbReference type="Gene3D" id="2.120.10.30">
    <property type="entry name" value="TolB, C-terminal domain"/>
    <property type="match status" value="1"/>
</dbReference>
<evidence type="ECO:0000256" key="3">
    <source>
        <dbReference type="PIRSR" id="PIRSR605511-2"/>
    </source>
</evidence>
<comment type="similarity">
    <text evidence="1">Belongs to the SMP-30/CGR1 family.</text>
</comment>
<organism evidence="5 6">
    <name type="scientific">Pichia membranifaciens NRRL Y-2026</name>
    <dbReference type="NCBI Taxonomy" id="763406"/>
    <lineage>
        <taxon>Eukaryota</taxon>
        <taxon>Fungi</taxon>
        <taxon>Dikarya</taxon>
        <taxon>Ascomycota</taxon>
        <taxon>Saccharomycotina</taxon>
        <taxon>Pichiomycetes</taxon>
        <taxon>Pichiales</taxon>
        <taxon>Pichiaceae</taxon>
        <taxon>Pichia</taxon>
    </lineage>
</organism>
<dbReference type="PRINTS" id="PR01790">
    <property type="entry name" value="SMP30FAMILY"/>
</dbReference>
<feature type="active site" description="Proton donor/acceptor" evidence="2">
    <location>
        <position position="211"/>
    </location>
</feature>
<keyword evidence="3" id="KW-0862">Zinc</keyword>
<feature type="binding site" evidence="3">
    <location>
        <position position="115"/>
    </location>
    <ligand>
        <name>substrate</name>
    </ligand>
</feature>
<comment type="cofactor">
    <cofactor evidence="3">
        <name>Zn(2+)</name>
        <dbReference type="ChEBI" id="CHEBI:29105"/>
    </cofactor>
    <text evidence="3">Binds 1 divalent metal cation per subunit.</text>
</comment>
<dbReference type="InterPro" id="IPR005511">
    <property type="entry name" value="SMP-30"/>
</dbReference>
<proteinExistence type="inferred from homology"/>
<dbReference type="InterPro" id="IPR013658">
    <property type="entry name" value="SGL"/>
</dbReference>
<reference evidence="5 6" key="1">
    <citation type="journal article" date="2016" name="Proc. Natl. Acad. Sci. U.S.A.">
        <title>Comparative genomics of biotechnologically important yeasts.</title>
        <authorList>
            <person name="Riley R."/>
            <person name="Haridas S."/>
            <person name="Wolfe K.H."/>
            <person name="Lopes M.R."/>
            <person name="Hittinger C.T."/>
            <person name="Goeker M."/>
            <person name="Salamov A.A."/>
            <person name="Wisecaver J.H."/>
            <person name="Long T.M."/>
            <person name="Calvey C.H."/>
            <person name="Aerts A.L."/>
            <person name="Barry K.W."/>
            <person name="Choi C."/>
            <person name="Clum A."/>
            <person name="Coughlan A.Y."/>
            <person name="Deshpande S."/>
            <person name="Douglass A.P."/>
            <person name="Hanson S.J."/>
            <person name="Klenk H.-P."/>
            <person name="LaButti K.M."/>
            <person name="Lapidus A."/>
            <person name="Lindquist E.A."/>
            <person name="Lipzen A.M."/>
            <person name="Meier-Kolthoff J.P."/>
            <person name="Ohm R.A."/>
            <person name="Otillar R.P."/>
            <person name="Pangilinan J.L."/>
            <person name="Peng Y."/>
            <person name="Rokas A."/>
            <person name="Rosa C.A."/>
            <person name="Scheuner C."/>
            <person name="Sibirny A.A."/>
            <person name="Slot J.C."/>
            <person name="Stielow J.B."/>
            <person name="Sun H."/>
            <person name="Kurtzman C.P."/>
            <person name="Blackwell M."/>
            <person name="Grigoriev I.V."/>
            <person name="Jeffries T.W."/>
        </authorList>
    </citation>
    <scope>NUCLEOTIDE SEQUENCE [LARGE SCALE GENOMIC DNA]</scope>
    <source>
        <strain evidence="5 6">NRRL Y-2026</strain>
    </source>
</reference>
<gene>
    <name evidence="5" type="ORF">PICMEDRAFT_74345</name>
</gene>
<dbReference type="EMBL" id="KV454006">
    <property type="protein sequence ID" value="ODQ44630.1"/>
    <property type="molecule type" value="Genomic_DNA"/>
</dbReference>
<dbReference type="STRING" id="763406.A0A1E3NES0"/>
<evidence type="ECO:0000313" key="5">
    <source>
        <dbReference type="EMBL" id="ODQ44630.1"/>
    </source>
</evidence>
<feature type="domain" description="SMP-30/Gluconolactonase/LRE-like region" evidence="4">
    <location>
        <begin position="21"/>
        <end position="269"/>
    </location>
</feature>
<evidence type="ECO:0000256" key="1">
    <source>
        <dbReference type="ARBA" id="ARBA00008853"/>
    </source>
</evidence>
<dbReference type="PANTHER" id="PTHR10907:SF47">
    <property type="entry name" value="REGUCALCIN"/>
    <property type="match status" value="1"/>
</dbReference>
<evidence type="ECO:0000256" key="2">
    <source>
        <dbReference type="PIRSR" id="PIRSR605511-1"/>
    </source>
</evidence>
<dbReference type="Pfam" id="PF08450">
    <property type="entry name" value="SGL"/>
    <property type="match status" value="1"/>
</dbReference>
<evidence type="ECO:0000259" key="4">
    <source>
        <dbReference type="Pfam" id="PF08450"/>
    </source>
</evidence>
<feature type="binding site" evidence="3">
    <location>
        <position position="162"/>
    </location>
    <ligand>
        <name>a divalent metal cation</name>
        <dbReference type="ChEBI" id="CHEBI:60240"/>
    </ligand>
</feature>
<dbReference type="InterPro" id="IPR011042">
    <property type="entry name" value="6-blade_b-propeller_TolB-like"/>
</dbReference>
<dbReference type="PANTHER" id="PTHR10907">
    <property type="entry name" value="REGUCALCIN"/>
    <property type="match status" value="1"/>
</dbReference>
<evidence type="ECO:0000313" key="6">
    <source>
        <dbReference type="Proteomes" id="UP000094455"/>
    </source>
</evidence>
<dbReference type="RefSeq" id="XP_019015743.1">
    <property type="nucleotide sequence ID" value="XM_019164743.1"/>
</dbReference>
<feature type="binding site" evidence="3">
    <location>
        <position position="211"/>
    </location>
    <ligand>
        <name>a divalent metal cation</name>
        <dbReference type="ChEBI" id="CHEBI:60240"/>
    </ligand>
</feature>
<protein>
    <recommendedName>
        <fullName evidence="4">SMP-30/Gluconolactonase/LRE-like region domain-containing protein</fullName>
    </recommendedName>
</protein>
<name>A0A1E3NES0_9ASCO</name>
<keyword evidence="6" id="KW-1185">Reference proteome</keyword>
<keyword evidence="3" id="KW-0479">Metal-binding</keyword>
<feature type="binding site" evidence="3">
    <location>
        <position position="21"/>
    </location>
    <ligand>
        <name>a divalent metal cation</name>
        <dbReference type="ChEBI" id="CHEBI:60240"/>
    </ligand>
</feature>
<accession>A0A1E3NES0</accession>
<dbReference type="Proteomes" id="UP000094455">
    <property type="component" value="Unassembled WGS sequence"/>
</dbReference>
<dbReference type="GO" id="GO:0004341">
    <property type="term" value="F:gluconolactonase activity"/>
    <property type="evidence" value="ECO:0007669"/>
    <property type="project" value="TreeGrafter"/>
</dbReference>
<dbReference type="AlphaFoldDB" id="A0A1E3NES0"/>
<sequence length="306" mass="33353">MVEQSFAVNLSHIIPHGKLLEGITYDERTDTLYYIDIPAGSVFVSPNAANTPLGVPNSYVVSASVGVIGLTSDPNKLICGVEDGVSILDLAMGEVENVKAFPNGNIAEGTQLRSNDGSVGPDGSFWVGTMDDTEEKSLGSMWLLKNKDSELKELWSGAGIPNGINWDSSRKIVYWTDSLKETIYKYNYDPETAEIDLDSKESWFSGVSTPDGSCIDKDGNLYVALWGSNKVVRVTPECKIDMEWKFPSKNMTCCAFGDKDFKTLYVTSADLGEGDEPDANDNGAAVYRIELGDLNIQGVPKNKFIV</sequence>
<feature type="binding site" evidence="3">
    <location>
        <position position="113"/>
    </location>
    <ligand>
        <name>substrate</name>
    </ligand>
</feature>
<dbReference type="OrthoDB" id="423498at2759"/>